<dbReference type="GO" id="GO:0046872">
    <property type="term" value="F:metal ion binding"/>
    <property type="evidence" value="ECO:0007669"/>
    <property type="project" value="UniProtKB-KW"/>
</dbReference>
<dbReference type="Proteomes" id="UP000094527">
    <property type="component" value="Unassembled WGS sequence"/>
</dbReference>
<keyword evidence="2" id="KW-0808">Transferase</keyword>
<comment type="caution">
    <text evidence="9">The sequence shown here is derived from an EMBL/GenBank/DDBJ whole genome shotgun (WGS) entry which is preliminary data.</text>
</comment>
<evidence type="ECO:0000256" key="1">
    <source>
        <dbReference type="ARBA" id="ARBA00004123"/>
    </source>
</evidence>
<keyword evidence="3" id="KW-0479">Metal-binding</keyword>
<dbReference type="OrthoDB" id="5723at2759"/>
<evidence type="ECO:0000256" key="6">
    <source>
        <dbReference type="ARBA" id="ARBA00023242"/>
    </source>
</evidence>
<dbReference type="GO" id="GO:0006281">
    <property type="term" value="P:DNA repair"/>
    <property type="evidence" value="ECO:0007669"/>
    <property type="project" value="UniProtKB-KW"/>
</dbReference>
<dbReference type="Pfam" id="PF00817">
    <property type="entry name" value="IMS"/>
    <property type="match status" value="1"/>
</dbReference>
<evidence type="ECO:0000259" key="8">
    <source>
        <dbReference type="PROSITE" id="PS50173"/>
    </source>
</evidence>
<dbReference type="PROSITE" id="PS50173">
    <property type="entry name" value="UMUC"/>
    <property type="match status" value="1"/>
</dbReference>
<feature type="domain" description="UmuC" evidence="8">
    <location>
        <begin position="39"/>
        <end position="298"/>
    </location>
</feature>
<protein>
    <submittedName>
        <fullName evidence="9">DNA polymerase eta</fullName>
    </submittedName>
</protein>
<dbReference type="PANTHER" id="PTHR45873:SF1">
    <property type="entry name" value="DNA POLYMERASE ETA"/>
    <property type="match status" value="1"/>
</dbReference>
<organism evidence="9 10">
    <name type="scientific">Orchesella cincta</name>
    <name type="common">Springtail</name>
    <name type="synonym">Podura cincta</name>
    <dbReference type="NCBI Taxonomy" id="48709"/>
    <lineage>
        <taxon>Eukaryota</taxon>
        <taxon>Metazoa</taxon>
        <taxon>Ecdysozoa</taxon>
        <taxon>Arthropoda</taxon>
        <taxon>Hexapoda</taxon>
        <taxon>Collembola</taxon>
        <taxon>Entomobryomorpha</taxon>
        <taxon>Entomobryoidea</taxon>
        <taxon>Orchesellidae</taxon>
        <taxon>Orchesellinae</taxon>
        <taxon>Orchesella</taxon>
    </lineage>
</organism>
<dbReference type="InterPro" id="IPR001126">
    <property type="entry name" value="UmuC"/>
</dbReference>
<dbReference type="InterPro" id="IPR043128">
    <property type="entry name" value="Rev_trsase/Diguanyl_cyclase"/>
</dbReference>
<keyword evidence="10" id="KW-1185">Reference proteome</keyword>
<evidence type="ECO:0000256" key="4">
    <source>
        <dbReference type="ARBA" id="ARBA00022763"/>
    </source>
</evidence>
<evidence type="ECO:0000256" key="5">
    <source>
        <dbReference type="ARBA" id="ARBA00023204"/>
    </source>
</evidence>
<dbReference type="SUPFAM" id="SSF56672">
    <property type="entry name" value="DNA/RNA polymerases"/>
    <property type="match status" value="1"/>
</dbReference>
<dbReference type="InterPro" id="IPR043502">
    <property type="entry name" value="DNA/RNA_pol_sf"/>
</dbReference>
<dbReference type="AlphaFoldDB" id="A0A1D2MDZ6"/>
<gene>
    <name evidence="9" type="ORF">Ocin01_15585</name>
</gene>
<dbReference type="OMA" id="MWHEINN"/>
<dbReference type="GO" id="GO:0005657">
    <property type="term" value="C:replication fork"/>
    <property type="evidence" value="ECO:0007669"/>
    <property type="project" value="TreeGrafter"/>
</dbReference>
<comment type="subcellular location">
    <subcellularLocation>
        <location evidence="1">Nucleus</location>
    </subcellularLocation>
</comment>
<dbReference type="STRING" id="48709.A0A1D2MDZ6"/>
<reference evidence="9 10" key="1">
    <citation type="journal article" date="2016" name="Genome Biol. Evol.">
        <title>Gene Family Evolution Reflects Adaptation to Soil Environmental Stressors in the Genome of the Collembolan Orchesella cincta.</title>
        <authorList>
            <person name="Faddeeva-Vakhrusheva A."/>
            <person name="Derks M.F."/>
            <person name="Anvar S.Y."/>
            <person name="Agamennone V."/>
            <person name="Suring W."/>
            <person name="Smit S."/>
            <person name="van Straalen N.M."/>
            <person name="Roelofs D."/>
        </authorList>
    </citation>
    <scope>NUCLEOTIDE SEQUENCE [LARGE SCALE GENOMIC DNA]</scope>
    <source>
        <tissue evidence="9">Mixed pool</tissue>
    </source>
</reference>
<evidence type="ECO:0000256" key="2">
    <source>
        <dbReference type="ARBA" id="ARBA00022679"/>
    </source>
</evidence>
<dbReference type="GO" id="GO:0003887">
    <property type="term" value="F:DNA-directed DNA polymerase activity"/>
    <property type="evidence" value="ECO:0007669"/>
    <property type="project" value="TreeGrafter"/>
</dbReference>
<feature type="compositionally biased region" description="Polar residues" evidence="7">
    <location>
        <begin position="1"/>
        <end position="16"/>
    </location>
</feature>
<dbReference type="InterPro" id="IPR052230">
    <property type="entry name" value="DNA_polymerase_eta"/>
</dbReference>
<dbReference type="Gene3D" id="3.30.70.270">
    <property type="match status" value="1"/>
</dbReference>
<accession>A0A1D2MDZ6</accession>
<name>A0A1D2MDZ6_ORCCI</name>
<keyword evidence="4" id="KW-0227">DNA damage</keyword>
<dbReference type="PANTHER" id="PTHR45873">
    <property type="entry name" value="DNA POLYMERASE ETA"/>
    <property type="match status" value="1"/>
</dbReference>
<dbReference type="EMBL" id="LJIJ01001672">
    <property type="protein sequence ID" value="ODM91094.1"/>
    <property type="molecule type" value="Genomic_DNA"/>
</dbReference>
<feature type="region of interest" description="Disordered" evidence="7">
    <location>
        <begin position="1"/>
        <end position="25"/>
    </location>
</feature>
<evidence type="ECO:0000256" key="3">
    <source>
        <dbReference type="ARBA" id="ARBA00022723"/>
    </source>
</evidence>
<dbReference type="Gene3D" id="3.40.1170.60">
    <property type="match status" value="1"/>
</dbReference>
<dbReference type="GO" id="GO:0042276">
    <property type="term" value="P:error-prone translesion synthesis"/>
    <property type="evidence" value="ECO:0007669"/>
    <property type="project" value="TreeGrafter"/>
</dbReference>
<sequence length="387" mass="43647">MKMSYQNGHYSGTSASEYEDDEPTDEYVEVYSPPTEAVIILLDVDSFEVQVHGLDQGFSPEDLRTKPFVVVNEFGVLTAVNYPAKEFGIKRSKDFNGNYIKKNYRDVNILEIPNHYEKPNSLIAKKASELIYESLRTSVSNLTRGRNLPIVEKASKDEFYVDVTDEVYYRVHKCGEQVPDRSTVFAMMDDCHNETPSYKATGKQFSFRALKVLTDPNIVQKRHETEALLIHGAAIAYQLLQGIMTNTDYVCSAGVSSNKLLAKIGCGLHKPNSVTILPQASLPRVSKKIKIEDIPGLAGKDGEKIKKRFDIRMMFALAYTNRGELIKFCRGENGIKFNQLAIGYDTTKVAEKYLSKSLKCGISFSYKRGGWAIYWILNDICGTDSWK</sequence>
<keyword evidence="6" id="KW-0539">Nucleus</keyword>
<dbReference type="GO" id="GO:0035861">
    <property type="term" value="C:site of double-strand break"/>
    <property type="evidence" value="ECO:0007669"/>
    <property type="project" value="TreeGrafter"/>
</dbReference>
<dbReference type="GO" id="GO:0005634">
    <property type="term" value="C:nucleus"/>
    <property type="evidence" value="ECO:0007669"/>
    <property type="project" value="UniProtKB-SubCell"/>
</dbReference>
<dbReference type="GO" id="GO:0009314">
    <property type="term" value="P:response to radiation"/>
    <property type="evidence" value="ECO:0007669"/>
    <property type="project" value="TreeGrafter"/>
</dbReference>
<evidence type="ECO:0000313" key="10">
    <source>
        <dbReference type="Proteomes" id="UP000094527"/>
    </source>
</evidence>
<evidence type="ECO:0000256" key="7">
    <source>
        <dbReference type="SAM" id="MobiDB-lite"/>
    </source>
</evidence>
<evidence type="ECO:0000313" key="9">
    <source>
        <dbReference type="EMBL" id="ODM91094.1"/>
    </source>
</evidence>
<keyword evidence="5" id="KW-0234">DNA repair</keyword>
<proteinExistence type="predicted"/>